<dbReference type="Proteomes" id="UP000238701">
    <property type="component" value="Unassembled WGS sequence"/>
</dbReference>
<reference evidence="3" key="1">
    <citation type="submission" date="2018-02" db="EMBL/GenBank/DDBJ databases">
        <authorList>
            <person name="Hausmann B."/>
        </authorList>
    </citation>
    <scope>NUCLEOTIDE SEQUENCE [LARGE SCALE GENOMIC DNA]</scope>
    <source>
        <strain evidence="3">Peat soil MAG SbA1</strain>
    </source>
</reference>
<feature type="signal peptide" evidence="1">
    <location>
        <begin position="1"/>
        <end position="23"/>
    </location>
</feature>
<accession>A0A2U3K3X8</accession>
<dbReference type="AlphaFoldDB" id="A0A2U3K3X8"/>
<gene>
    <name evidence="2" type="ORF">SBA1_1250006</name>
</gene>
<evidence type="ECO:0000313" key="2">
    <source>
        <dbReference type="EMBL" id="SPF34372.1"/>
    </source>
</evidence>
<evidence type="ECO:0000256" key="1">
    <source>
        <dbReference type="SAM" id="SignalP"/>
    </source>
</evidence>
<evidence type="ECO:0000313" key="3">
    <source>
        <dbReference type="Proteomes" id="UP000238701"/>
    </source>
</evidence>
<organism evidence="2 3">
    <name type="scientific">Candidatus Sulfotelmatobacter kueseliae</name>
    <dbReference type="NCBI Taxonomy" id="2042962"/>
    <lineage>
        <taxon>Bacteria</taxon>
        <taxon>Pseudomonadati</taxon>
        <taxon>Acidobacteriota</taxon>
        <taxon>Terriglobia</taxon>
        <taxon>Terriglobales</taxon>
        <taxon>Candidatus Korobacteraceae</taxon>
        <taxon>Candidatus Sulfotelmatobacter</taxon>
    </lineage>
</organism>
<sequence>MRWANKIRALTALGLFSILPCTAQEMLEGLHARGTVGFDFSSNSFTPVNNTLGESSLTTPSSFFGGDFGMDISGIVKDPRFITFDSNFNFQRGASSVSELGYSNDLLGGGISAHILPASHCPFDVFYQHTGADTSGSIFGSNTTITQFRAQWTINLPSVPHLVFGYSDNSNAVNWADSLSNAGYKQSDWSAQANDSTLEWHWSAGFNVGKLDETSLGGLDFGSGGAREDYRTLNARAYRRFWADKAVFSTDVRDQHYSYDFPGTGTSTSDNFLLSSSLQVQHTQKLSSHYTYYLSHLNEQNNFAATSEGVTILNPPTLDTQGVDAGVSYQVAQPVRIFQDVQYDHLSPLSPTAESETSLFQSSSGVAVTKRWRGFDLSGTYTGVMQTMATNFSNRGNGWSNNVDSRVGWGNVQKVHLTGDYRYEHLNLVQEIGGFSQFNTYGAQAETTRFWGVRLSGGMDRGKIDLLSISGETKRAYNNYVAQIEHRRFHLSASRGFNDGSGLIFPTALTGQSSFFVPLPIAQLISTPLLNLTSRSTGINLLGRVKRNLELDADYRKESDLLISSTQNYRLWEVRAQYRIGRVSIDGGVGNLRSSINQNDSLSGLGINRYWFRIRRSFNLF</sequence>
<feature type="chain" id="PRO_5015657432" description="Outer membrane protein beta-barrel domain-containing protein" evidence="1">
    <location>
        <begin position="24"/>
        <end position="621"/>
    </location>
</feature>
<protein>
    <recommendedName>
        <fullName evidence="4">Outer membrane protein beta-barrel domain-containing protein</fullName>
    </recommendedName>
</protein>
<evidence type="ECO:0008006" key="4">
    <source>
        <dbReference type="Google" id="ProtNLM"/>
    </source>
</evidence>
<name>A0A2U3K3X8_9BACT</name>
<keyword evidence="1" id="KW-0732">Signal</keyword>
<proteinExistence type="predicted"/>
<dbReference type="EMBL" id="OMOD01000030">
    <property type="protein sequence ID" value="SPF34372.1"/>
    <property type="molecule type" value="Genomic_DNA"/>
</dbReference>